<evidence type="ECO:0000313" key="2">
    <source>
        <dbReference type="Proteomes" id="UP000228934"/>
    </source>
</evidence>
<dbReference type="AlphaFoldDB" id="A0A2G9RHU3"/>
<reference evidence="2" key="1">
    <citation type="journal article" date="2017" name="Nat. Commun.">
        <title>The North American bullfrog draft genome provides insight into hormonal regulation of long noncoding RNA.</title>
        <authorList>
            <person name="Hammond S.A."/>
            <person name="Warren R.L."/>
            <person name="Vandervalk B.P."/>
            <person name="Kucuk E."/>
            <person name="Khan H."/>
            <person name="Gibb E.A."/>
            <person name="Pandoh P."/>
            <person name="Kirk H."/>
            <person name="Zhao Y."/>
            <person name="Jones M."/>
            <person name="Mungall A.J."/>
            <person name="Coope R."/>
            <person name="Pleasance S."/>
            <person name="Moore R.A."/>
            <person name="Holt R.A."/>
            <person name="Round J.M."/>
            <person name="Ohora S."/>
            <person name="Walle B.V."/>
            <person name="Veldhoen N."/>
            <person name="Helbing C.C."/>
            <person name="Birol I."/>
        </authorList>
    </citation>
    <scope>NUCLEOTIDE SEQUENCE [LARGE SCALE GENOMIC DNA]</scope>
</reference>
<dbReference type="Proteomes" id="UP000228934">
    <property type="component" value="Unassembled WGS sequence"/>
</dbReference>
<organism evidence="1 2">
    <name type="scientific">Aquarana catesbeiana</name>
    <name type="common">American bullfrog</name>
    <name type="synonym">Rana catesbeiana</name>
    <dbReference type="NCBI Taxonomy" id="8400"/>
    <lineage>
        <taxon>Eukaryota</taxon>
        <taxon>Metazoa</taxon>
        <taxon>Chordata</taxon>
        <taxon>Craniata</taxon>
        <taxon>Vertebrata</taxon>
        <taxon>Euteleostomi</taxon>
        <taxon>Amphibia</taxon>
        <taxon>Batrachia</taxon>
        <taxon>Anura</taxon>
        <taxon>Neobatrachia</taxon>
        <taxon>Ranoidea</taxon>
        <taxon>Ranidae</taxon>
        <taxon>Aquarana</taxon>
    </lineage>
</organism>
<evidence type="ECO:0000313" key="1">
    <source>
        <dbReference type="EMBL" id="PIO26801.1"/>
    </source>
</evidence>
<keyword evidence="2" id="KW-1185">Reference proteome</keyword>
<protein>
    <submittedName>
        <fullName evidence="1">Uncharacterized protein</fullName>
    </submittedName>
</protein>
<name>A0A2G9RHU3_AQUCT</name>
<proteinExistence type="predicted"/>
<dbReference type="EMBL" id="KV938474">
    <property type="protein sequence ID" value="PIO26801.1"/>
    <property type="molecule type" value="Genomic_DNA"/>
</dbReference>
<sequence>MSGSQNECLSLPNDVECMAKSQENFSTEFRICLQDEFSIPSLKMFSFFLLMNCLTDFPTTYQSFHRLDVSIFRIVHFQEVCRCGIWRCWYTFSHFIII</sequence>
<accession>A0A2G9RHU3</accession>
<gene>
    <name evidence="1" type="ORF">AB205_0059320</name>
</gene>